<feature type="compositionally biased region" description="Basic and acidic residues" evidence="1">
    <location>
        <begin position="180"/>
        <end position="191"/>
    </location>
</feature>
<dbReference type="Gene3D" id="2.20.100.10">
    <property type="entry name" value="Thrombospondin type-1 (TSP1) repeat"/>
    <property type="match status" value="1"/>
</dbReference>
<feature type="compositionally biased region" description="Polar residues" evidence="1">
    <location>
        <begin position="416"/>
        <end position="425"/>
    </location>
</feature>
<feature type="compositionally biased region" description="Polar residues" evidence="1">
    <location>
        <begin position="660"/>
        <end position="673"/>
    </location>
</feature>
<dbReference type="Pfam" id="PF00188">
    <property type="entry name" value="CAP"/>
    <property type="match status" value="1"/>
</dbReference>
<feature type="compositionally biased region" description="Basic and acidic residues" evidence="1">
    <location>
        <begin position="515"/>
        <end position="533"/>
    </location>
</feature>
<feature type="compositionally biased region" description="Acidic residues" evidence="1">
    <location>
        <begin position="503"/>
        <end position="514"/>
    </location>
</feature>
<feature type="compositionally biased region" description="Polar residues" evidence="1">
    <location>
        <begin position="107"/>
        <end position="117"/>
    </location>
</feature>
<dbReference type="SMART" id="SM00209">
    <property type="entry name" value="TSP1"/>
    <property type="match status" value="1"/>
</dbReference>
<feature type="signal peptide" evidence="2">
    <location>
        <begin position="1"/>
        <end position="19"/>
    </location>
</feature>
<feature type="compositionally biased region" description="Polar residues" evidence="1">
    <location>
        <begin position="534"/>
        <end position="544"/>
    </location>
</feature>
<proteinExistence type="predicted"/>
<feature type="region of interest" description="Disordered" evidence="1">
    <location>
        <begin position="98"/>
        <end position="135"/>
    </location>
</feature>
<feature type="chain" id="PRO_5040875724" description="SCP domain-containing protein" evidence="2">
    <location>
        <begin position="20"/>
        <end position="1062"/>
    </location>
</feature>
<gene>
    <name evidence="4" type="ORF">OS493_022812</name>
</gene>
<keyword evidence="5" id="KW-1185">Reference proteome</keyword>
<dbReference type="OrthoDB" id="5989160at2759"/>
<dbReference type="InterPro" id="IPR001283">
    <property type="entry name" value="CRISP-related"/>
</dbReference>
<dbReference type="Proteomes" id="UP001163046">
    <property type="component" value="Unassembled WGS sequence"/>
</dbReference>
<feature type="region of interest" description="Disordered" evidence="1">
    <location>
        <begin position="625"/>
        <end position="679"/>
    </location>
</feature>
<feature type="compositionally biased region" description="Acidic residues" evidence="1">
    <location>
        <begin position="461"/>
        <end position="472"/>
    </location>
</feature>
<evidence type="ECO:0000313" key="4">
    <source>
        <dbReference type="EMBL" id="KAJ7390731.1"/>
    </source>
</evidence>
<feature type="compositionally biased region" description="Basic and acidic residues" evidence="1">
    <location>
        <begin position="551"/>
        <end position="566"/>
    </location>
</feature>
<dbReference type="SUPFAM" id="SSF55797">
    <property type="entry name" value="PR-1-like"/>
    <property type="match status" value="1"/>
</dbReference>
<feature type="compositionally biased region" description="Basic and acidic residues" evidence="1">
    <location>
        <begin position="473"/>
        <end position="484"/>
    </location>
</feature>
<protein>
    <recommendedName>
        <fullName evidence="3">SCP domain-containing protein</fullName>
    </recommendedName>
</protein>
<dbReference type="Gene3D" id="3.40.33.10">
    <property type="entry name" value="CAP"/>
    <property type="match status" value="1"/>
</dbReference>
<sequence length="1062" mass="119747">MFWMARVTVFMMLLLHTIGQNCLEGVRIGRKKIDVIHKGRPLQDLVILDSRVAPHDLDNLNAFVKPKLLQDSRDEGMMLQTNGIEDFRPLDVSLETEEDTYEGEKYQNGNDQISVSDSDNKDGGYNLRDMPEYNSETKADFKGNQEAIDWLMKDPNEFNVKSFEDSSMLEDTDNFSQDRYSSDNKDQDKTESNAQSNFHHRNDGSKRHQDMSVKDSTKFGHGTSHSDSVQDYEQDEDGTQLPSNYNNAQSSRHLGKTTEWKDNYDNFQDSEYSENDNMGQGQKSWDSISDDGTSDRSYDENDKDSETYNEQSPQASSMKNLNKQIKNQDAKLYKELENYANIDNYENADNLGNFDVHGNDFENHGNKYEDMEDQQEESNSDSEDNNSMSNGKMSDHNQQEGDRGRNIEWKDDESTHTSQDQSDAQNSDEDTSNGVNSNEGDLGSDNEDNKSAHAHGKMMDEKDDSSDLASDNEDNKSAHGKMTDDSSDAGSDNKSAHGKMMDETDDSSDLASDNEDNKSAHGKMMDETDDTNKESTNAKNSNGDQEIVNIKTDHASGNDKLKEPNETHNNGNNNNLVIQNSHSLTSEVKNIDKSQEERIVNKGKGTQTISYNEKEVLDNSKTTLNSKNENEKHIPTDNVGNYEGITSASPKADSVKKPSNGETNVIQHSNSGTKRVPDSLTKVIDEIRKVPAKNTAEESLTLAQQPGSHDNDKQQLIYKNVKDIQKDLEQKLYTKLYVALKKTTRNEDIKTEQNNGKTSDYRNGKKQTSTGFRRNQPGEDPSPRIYSLADITKMENIISYLRGAVGPRSVPTRSSRYTPTSVSLKSLYYYPIHPTPQDQNDDVPGVKDATFSEWNDWSTCSVTCGKGTSVRARVCLVNTCPQKDLFQTKNCRKRFCAGDVETESLEEHNKLRAKHFSPPLAWSASLARKAQTIADNMAAKDFLTLDDLQEPQGESLAQILYTGESTARKAIKKWYNEIQSYSFSYPKINDKTRHFVQIIWKGTKEMGLAVAKSTSGEYAFVVALYNPPISSEGHLRQNILRPGLKHDLYSTIRKRKRLAEVI</sequence>
<feature type="compositionally biased region" description="Acidic residues" evidence="1">
    <location>
        <begin position="370"/>
        <end position="384"/>
    </location>
</feature>
<dbReference type="PROSITE" id="PS50092">
    <property type="entry name" value="TSP1"/>
    <property type="match status" value="1"/>
</dbReference>
<dbReference type="AlphaFoldDB" id="A0A9X0D8R8"/>
<feature type="compositionally biased region" description="Basic and acidic residues" evidence="1">
    <location>
        <begin position="357"/>
        <end position="369"/>
    </location>
</feature>
<comment type="caution">
    <text evidence="4">The sequence shown here is derived from an EMBL/GenBank/DDBJ whole genome shotgun (WGS) entry which is preliminary data.</text>
</comment>
<evidence type="ECO:0000256" key="2">
    <source>
        <dbReference type="SAM" id="SignalP"/>
    </source>
</evidence>
<feature type="compositionally biased region" description="Basic and acidic residues" evidence="1">
    <location>
        <begin position="293"/>
        <end position="306"/>
    </location>
</feature>
<reference evidence="4" key="1">
    <citation type="submission" date="2023-01" db="EMBL/GenBank/DDBJ databases">
        <title>Genome assembly of the deep-sea coral Lophelia pertusa.</title>
        <authorList>
            <person name="Herrera S."/>
            <person name="Cordes E."/>
        </authorList>
    </citation>
    <scope>NUCLEOTIDE SEQUENCE</scope>
    <source>
        <strain evidence="4">USNM1676648</strain>
        <tissue evidence="4">Polyp</tissue>
    </source>
</reference>
<dbReference type="InterPro" id="IPR035940">
    <property type="entry name" value="CAP_sf"/>
</dbReference>
<feature type="compositionally biased region" description="Low complexity" evidence="1">
    <location>
        <begin position="567"/>
        <end position="577"/>
    </location>
</feature>
<dbReference type="InterPro" id="IPR000884">
    <property type="entry name" value="TSP1_rpt"/>
</dbReference>
<feature type="compositionally biased region" description="Polar residues" evidence="1">
    <location>
        <begin position="240"/>
        <end position="252"/>
    </location>
</feature>
<feature type="compositionally biased region" description="Polar residues" evidence="1">
    <location>
        <begin position="308"/>
        <end position="323"/>
    </location>
</feature>
<organism evidence="4 5">
    <name type="scientific">Desmophyllum pertusum</name>
    <dbReference type="NCBI Taxonomy" id="174260"/>
    <lineage>
        <taxon>Eukaryota</taxon>
        <taxon>Metazoa</taxon>
        <taxon>Cnidaria</taxon>
        <taxon>Anthozoa</taxon>
        <taxon>Hexacorallia</taxon>
        <taxon>Scleractinia</taxon>
        <taxon>Caryophylliina</taxon>
        <taxon>Caryophylliidae</taxon>
        <taxon>Desmophyllum</taxon>
    </lineage>
</organism>
<feature type="compositionally biased region" description="Basic and acidic residues" evidence="1">
    <location>
        <begin position="200"/>
        <end position="218"/>
    </location>
</feature>
<dbReference type="PANTHER" id="PTHR10334">
    <property type="entry name" value="CYSTEINE-RICH SECRETORY PROTEIN-RELATED"/>
    <property type="match status" value="1"/>
</dbReference>
<accession>A0A9X0D8R8</accession>
<dbReference type="CDD" id="cd05382">
    <property type="entry name" value="CAP_GAPR1-like"/>
    <property type="match status" value="1"/>
</dbReference>
<dbReference type="InterPro" id="IPR034113">
    <property type="entry name" value="SCP_GAPR1-like"/>
</dbReference>
<dbReference type="SUPFAM" id="SSF82895">
    <property type="entry name" value="TSP-1 type 1 repeat"/>
    <property type="match status" value="1"/>
</dbReference>
<feature type="compositionally biased region" description="Polar residues" evidence="1">
    <location>
        <begin position="265"/>
        <end position="291"/>
    </location>
</feature>
<dbReference type="InterPro" id="IPR036383">
    <property type="entry name" value="TSP1_rpt_sf"/>
</dbReference>
<dbReference type="Pfam" id="PF00090">
    <property type="entry name" value="TSP_1"/>
    <property type="match status" value="1"/>
</dbReference>
<feature type="region of interest" description="Disordered" evidence="1">
    <location>
        <begin position="749"/>
        <end position="785"/>
    </location>
</feature>
<feature type="region of interest" description="Disordered" evidence="1">
    <location>
        <begin position="344"/>
        <end position="577"/>
    </location>
</feature>
<evidence type="ECO:0000256" key="1">
    <source>
        <dbReference type="SAM" id="MobiDB-lite"/>
    </source>
</evidence>
<feature type="compositionally biased region" description="Basic and acidic residues" evidence="1">
    <location>
        <begin position="393"/>
        <end position="415"/>
    </location>
</feature>
<dbReference type="EMBL" id="MU825412">
    <property type="protein sequence ID" value="KAJ7390731.1"/>
    <property type="molecule type" value="Genomic_DNA"/>
</dbReference>
<evidence type="ECO:0000313" key="5">
    <source>
        <dbReference type="Proteomes" id="UP001163046"/>
    </source>
</evidence>
<dbReference type="InterPro" id="IPR014044">
    <property type="entry name" value="CAP_dom"/>
</dbReference>
<evidence type="ECO:0000259" key="3">
    <source>
        <dbReference type="SMART" id="SM00198"/>
    </source>
</evidence>
<feature type="region of interest" description="Disordered" evidence="1">
    <location>
        <begin position="169"/>
        <end position="323"/>
    </location>
</feature>
<dbReference type="SMART" id="SM00198">
    <property type="entry name" value="SCP"/>
    <property type="match status" value="1"/>
</dbReference>
<name>A0A9X0D8R8_9CNID</name>
<keyword evidence="2" id="KW-0732">Signal</keyword>
<feature type="domain" description="SCP" evidence="3">
    <location>
        <begin position="899"/>
        <end position="1033"/>
    </location>
</feature>